<feature type="transmembrane region" description="Helical" evidence="13">
    <location>
        <begin position="149"/>
        <end position="169"/>
    </location>
</feature>
<keyword evidence="5" id="KW-0813">Transport</keyword>
<dbReference type="AlphaFoldDB" id="A0A6P1MLB8"/>
<keyword evidence="15" id="KW-1185">Reference proteome</keyword>
<evidence type="ECO:0000256" key="1">
    <source>
        <dbReference type="ARBA" id="ARBA00003408"/>
    </source>
</evidence>
<evidence type="ECO:0000256" key="7">
    <source>
        <dbReference type="ARBA" id="ARBA00022475"/>
    </source>
</evidence>
<proteinExistence type="inferred from homology"/>
<keyword evidence="8 13" id="KW-0812">Transmembrane</keyword>
<dbReference type="GO" id="GO:0015297">
    <property type="term" value="F:antiporter activity"/>
    <property type="evidence" value="ECO:0007669"/>
    <property type="project" value="UniProtKB-KW"/>
</dbReference>
<dbReference type="InterPro" id="IPR048279">
    <property type="entry name" value="MdtK-like"/>
</dbReference>
<keyword evidence="10" id="KW-0406">Ion transport</keyword>
<reference evidence="14 15" key="1">
    <citation type="submission" date="2020-01" db="EMBL/GenBank/DDBJ databases">
        <title>Genomic analysis of Aminipila sp. CBA3637.</title>
        <authorList>
            <person name="Kim Y.B."/>
            <person name="Roh S.W."/>
        </authorList>
    </citation>
    <scope>NUCLEOTIDE SEQUENCE [LARGE SCALE GENOMIC DNA]</scope>
    <source>
        <strain evidence="14 15">CBA3637</strain>
    </source>
</reference>
<evidence type="ECO:0000256" key="2">
    <source>
        <dbReference type="ARBA" id="ARBA00004651"/>
    </source>
</evidence>
<evidence type="ECO:0000256" key="5">
    <source>
        <dbReference type="ARBA" id="ARBA00022448"/>
    </source>
</evidence>
<keyword evidence="11 13" id="KW-0472">Membrane</keyword>
<feature type="transmembrane region" description="Helical" evidence="13">
    <location>
        <begin position="32"/>
        <end position="65"/>
    </location>
</feature>
<evidence type="ECO:0000256" key="10">
    <source>
        <dbReference type="ARBA" id="ARBA00023065"/>
    </source>
</evidence>
<comment type="subcellular location">
    <subcellularLocation>
        <location evidence="2">Cell membrane</location>
        <topology evidence="2">Multi-pass membrane protein</topology>
    </subcellularLocation>
</comment>
<dbReference type="GO" id="GO:0006811">
    <property type="term" value="P:monoatomic ion transport"/>
    <property type="evidence" value="ECO:0007669"/>
    <property type="project" value="UniProtKB-KW"/>
</dbReference>
<dbReference type="InterPro" id="IPR002528">
    <property type="entry name" value="MATE_fam"/>
</dbReference>
<evidence type="ECO:0000256" key="6">
    <source>
        <dbReference type="ARBA" id="ARBA00022449"/>
    </source>
</evidence>
<evidence type="ECO:0000256" key="3">
    <source>
        <dbReference type="ARBA" id="ARBA00010199"/>
    </source>
</evidence>
<gene>
    <name evidence="14" type="ORF">Ami3637_08595</name>
</gene>
<evidence type="ECO:0000256" key="12">
    <source>
        <dbReference type="ARBA" id="ARBA00031636"/>
    </source>
</evidence>
<feature type="transmembrane region" description="Helical" evidence="13">
    <location>
        <begin position="181"/>
        <end position="202"/>
    </location>
</feature>
<keyword evidence="7" id="KW-1003">Cell membrane</keyword>
<dbReference type="PIRSF" id="PIRSF006603">
    <property type="entry name" value="DinF"/>
    <property type="match status" value="1"/>
</dbReference>
<accession>A0A6P1MLB8</accession>
<comment type="function">
    <text evidence="1">Multidrug efflux pump.</text>
</comment>
<feature type="transmembrane region" description="Helical" evidence="13">
    <location>
        <begin position="308"/>
        <end position="331"/>
    </location>
</feature>
<dbReference type="NCBIfam" id="TIGR00797">
    <property type="entry name" value="matE"/>
    <property type="match status" value="1"/>
</dbReference>
<dbReference type="PANTHER" id="PTHR43298">
    <property type="entry name" value="MULTIDRUG RESISTANCE PROTEIN NORM-RELATED"/>
    <property type="match status" value="1"/>
</dbReference>
<organism evidence="14 15">
    <name type="scientific">Aminipila terrae</name>
    <dbReference type="NCBI Taxonomy" id="2697030"/>
    <lineage>
        <taxon>Bacteria</taxon>
        <taxon>Bacillati</taxon>
        <taxon>Bacillota</taxon>
        <taxon>Clostridia</taxon>
        <taxon>Peptostreptococcales</taxon>
        <taxon>Anaerovoracaceae</taxon>
        <taxon>Aminipila</taxon>
    </lineage>
</organism>
<evidence type="ECO:0000256" key="4">
    <source>
        <dbReference type="ARBA" id="ARBA00020268"/>
    </source>
</evidence>
<dbReference type="GO" id="GO:0042910">
    <property type="term" value="F:xenobiotic transmembrane transporter activity"/>
    <property type="evidence" value="ECO:0007669"/>
    <property type="project" value="InterPro"/>
</dbReference>
<protein>
    <recommendedName>
        <fullName evidence="4">Probable multidrug resistance protein NorM</fullName>
    </recommendedName>
    <alternativeName>
        <fullName evidence="12">Multidrug-efflux transporter</fullName>
    </alternativeName>
</protein>
<feature type="transmembrane region" description="Helical" evidence="13">
    <location>
        <begin position="270"/>
        <end position="288"/>
    </location>
</feature>
<feature type="transmembrane region" description="Helical" evidence="13">
    <location>
        <begin position="386"/>
        <end position="409"/>
    </location>
</feature>
<dbReference type="PANTHER" id="PTHR43298:SF2">
    <property type="entry name" value="FMN_FAD EXPORTER YEEO-RELATED"/>
    <property type="match status" value="1"/>
</dbReference>
<dbReference type="RefSeq" id="WP_162362215.1">
    <property type="nucleotide sequence ID" value="NZ_CP047591.1"/>
</dbReference>
<dbReference type="GO" id="GO:0005886">
    <property type="term" value="C:plasma membrane"/>
    <property type="evidence" value="ECO:0007669"/>
    <property type="project" value="UniProtKB-SubCell"/>
</dbReference>
<evidence type="ECO:0000313" key="15">
    <source>
        <dbReference type="Proteomes" id="UP000463883"/>
    </source>
</evidence>
<comment type="similarity">
    <text evidence="3">Belongs to the multi antimicrobial extrusion (MATE) (TC 2.A.66.1) family.</text>
</comment>
<keyword evidence="6" id="KW-0050">Antiport</keyword>
<dbReference type="EMBL" id="CP047591">
    <property type="protein sequence ID" value="QHI72446.1"/>
    <property type="molecule type" value="Genomic_DNA"/>
</dbReference>
<sequence length="437" mass="48085">MIALPIAMQSLISSSLNLIDNLMVGSLGETELAAVGIAIQICFIHWIVMFGFTSGVATFMAQFWGVKDLTNIKKTTGFAICVCLSISLVFFLIAMLFPQTVMKLFTNIPELIKLGTGYIRTIAFTFLTISVTVPFTAALRTTQQTKIPLYISIFVFTTNTILNYVFIFGKFGAPKLGVTGSALATLIARCFELLLILFVVFVKKNIVAGHFSEHFGWSRQLVRRIVRNAVPTTMNETFWSVGTAMYVAAYARVGVTEYAAVQASNVINNLFILAAFSIGDATLILVGQKLGEGKLDFAYELGRKLLRVGIALGIISGGVLMISSKFIISLFDLTPAGREDAFYILLVYGAFMWLIVYNGICITGILRSGGDTIFAMAVETGTVWLYAVPMAFITALVLHLPIYLAVLLVKTEDILKSFILVRRFRSKKWAKNVIHDV</sequence>
<dbReference type="Pfam" id="PF01554">
    <property type="entry name" value="MatE"/>
    <property type="match status" value="2"/>
</dbReference>
<dbReference type="Proteomes" id="UP000463883">
    <property type="component" value="Chromosome"/>
</dbReference>
<evidence type="ECO:0000256" key="9">
    <source>
        <dbReference type="ARBA" id="ARBA00022989"/>
    </source>
</evidence>
<dbReference type="KEGG" id="amic:Ami3637_08595"/>
<name>A0A6P1MLB8_9FIRM</name>
<evidence type="ECO:0000256" key="11">
    <source>
        <dbReference type="ARBA" id="ARBA00023136"/>
    </source>
</evidence>
<feature type="transmembrane region" description="Helical" evidence="13">
    <location>
        <begin position="343"/>
        <end position="366"/>
    </location>
</feature>
<feature type="transmembrane region" description="Helical" evidence="13">
    <location>
        <begin position="77"/>
        <end position="97"/>
    </location>
</feature>
<keyword evidence="9 13" id="KW-1133">Transmembrane helix</keyword>
<evidence type="ECO:0000256" key="8">
    <source>
        <dbReference type="ARBA" id="ARBA00022692"/>
    </source>
</evidence>
<dbReference type="InterPro" id="IPR050222">
    <property type="entry name" value="MATE_MdtK"/>
</dbReference>
<evidence type="ECO:0000256" key="13">
    <source>
        <dbReference type="SAM" id="Phobius"/>
    </source>
</evidence>
<evidence type="ECO:0000313" key="14">
    <source>
        <dbReference type="EMBL" id="QHI72446.1"/>
    </source>
</evidence>
<feature type="transmembrane region" description="Helical" evidence="13">
    <location>
        <begin position="117"/>
        <end position="137"/>
    </location>
</feature>
<dbReference type="CDD" id="cd13134">
    <property type="entry name" value="MATE_like_8"/>
    <property type="match status" value="1"/>
</dbReference>